<reference evidence="3" key="1">
    <citation type="submission" date="2019-11" db="EMBL/GenBank/DDBJ databases">
        <title>Leishmania tarentolae CDS.</title>
        <authorList>
            <person name="Goto Y."/>
            <person name="Yamagishi J."/>
        </authorList>
    </citation>
    <scope>NUCLEOTIDE SEQUENCE [LARGE SCALE GENOMIC DNA]</scope>
    <source>
        <strain evidence="3">Parrot Tar II</strain>
    </source>
</reference>
<feature type="region of interest" description="Disordered" evidence="1">
    <location>
        <begin position="1"/>
        <end position="22"/>
    </location>
</feature>
<keyword evidence="2" id="KW-0472">Membrane</keyword>
<name>A0A640KDB2_LEITA</name>
<feature type="region of interest" description="Disordered" evidence="1">
    <location>
        <begin position="146"/>
        <end position="227"/>
    </location>
</feature>
<keyword evidence="2" id="KW-0812">Transmembrane</keyword>
<dbReference type="EMBL" id="BLBS01000022">
    <property type="protein sequence ID" value="GET87686.1"/>
    <property type="molecule type" value="Genomic_DNA"/>
</dbReference>
<gene>
    <name evidence="3" type="ORF">LtaPh_1714300</name>
</gene>
<feature type="compositionally biased region" description="Polar residues" evidence="1">
    <location>
        <begin position="146"/>
        <end position="161"/>
    </location>
</feature>
<evidence type="ECO:0000313" key="3">
    <source>
        <dbReference type="EMBL" id="GET87686.1"/>
    </source>
</evidence>
<protein>
    <submittedName>
        <fullName evidence="3">Uncharacterized protein</fullName>
    </submittedName>
</protein>
<evidence type="ECO:0000313" key="4">
    <source>
        <dbReference type="Proteomes" id="UP000419144"/>
    </source>
</evidence>
<dbReference type="Proteomes" id="UP000419144">
    <property type="component" value="Unassembled WGS sequence"/>
</dbReference>
<evidence type="ECO:0000256" key="2">
    <source>
        <dbReference type="SAM" id="Phobius"/>
    </source>
</evidence>
<keyword evidence="4" id="KW-1185">Reference proteome</keyword>
<feature type="compositionally biased region" description="Low complexity" evidence="1">
    <location>
        <begin position="171"/>
        <end position="203"/>
    </location>
</feature>
<sequence length="404" mass="44113">MTQRDAGPPPPRRGDGRAAPLPACDKSDSRVLIWLASGLVSQHCSRCRSTPMPSLVPCGPPSPSTFAQRKEVHHCRASMPKGETRFLHTLTVVVLHRRLSGCAGLHSATAGRVFTVSFCATSRRFYTGDTSKPPSASSVASSDTFTEACGQSTPTGIQSVSRCHPTEQPRAATSDLAADAAGASSSPLSTPPSSTSSAFTASPVVPPTDSNASDLTTPDPEPVRWVQPTYQDSDTLPIVDEKGEYIVSRVQWPTGEVAYRTPPPVDGKLAPRFGYNVVQVRKHVSWWKYNQKYPRLSLAYINIQVLFLLGLAWLVAFLTSEYRHTIEAMRTPGAMVGEHRGKGPATNRTQKISFEKEEMNALLDKAQSNWYDGKAEASYVGSKAYKMKKIPRPTEFSADDFRKR</sequence>
<organism evidence="3 4">
    <name type="scientific">Leishmania tarentolae</name>
    <name type="common">Sauroleishmania tarentolae</name>
    <dbReference type="NCBI Taxonomy" id="5689"/>
    <lineage>
        <taxon>Eukaryota</taxon>
        <taxon>Discoba</taxon>
        <taxon>Euglenozoa</taxon>
        <taxon>Kinetoplastea</taxon>
        <taxon>Metakinetoplastina</taxon>
        <taxon>Trypanosomatida</taxon>
        <taxon>Trypanosomatidae</taxon>
        <taxon>Leishmaniinae</taxon>
        <taxon>Leishmania</taxon>
        <taxon>lizard Leishmania</taxon>
    </lineage>
</organism>
<comment type="caution">
    <text evidence="3">The sequence shown here is derived from an EMBL/GenBank/DDBJ whole genome shotgun (WGS) entry which is preliminary data.</text>
</comment>
<keyword evidence="2" id="KW-1133">Transmembrane helix</keyword>
<dbReference type="OrthoDB" id="245070at2759"/>
<dbReference type="VEuPathDB" id="TriTrypDB:LtaPh_1714300"/>
<proteinExistence type="predicted"/>
<evidence type="ECO:0000256" key="1">
    <source>
        <dbReference type="SAM" id="MobiDB-lite"/>
    </source>
</evidence>
<feature type="transmembrane region" description="Helical" evidence="2">
    <location>
        <begin position="298"/>
        <end position="320"/>
    </location>
</feature>
<accession>A0A640KDB2</accession>
<dbReference type="AlphaFoldDB" id="A0A640KDB2"/>